<keyword evidence="1" id="KW-0472">Membrane</keyword>
<evidence type="ECO:0000256" key="1">
    <source>
        <dbReference type="SAM" id="Phobius"/>
    </source>
</evidence>
<dbReference type="RefSeq" id="WP_069609835.1">
    <property type="nucleotide sequence ID" value="NZ_CP015218.1"/>
</dbReference>
<feature type="transmembrane region" description="Helical" evidence="1">
    <location>
        <begin position="6"/>
        <end position="24"/>
    </location>
</feature>
<gene>
    <name evidence="2" type="ORF">A0128_19500</name>
</gene>
<dbReference type="OrthoDB" id="344997at2"/>
<dbReference type="PROSITE" id="PS51257">
    <property type="entry name" value="PROKAR_LIPOPROTEIN"/>
    <property type="match status" value="1"/>
</dbReference>
<sequence>MRIKLWIGILFVSACFLFAFYSFLKNVEYTPKDAILVSDQFLSLLISKKIEQAYALTNQNSIVGRSYEGFQKKVEKELGSADFHDCNLAVTSYHPRQSYGNRLRRYWSRSPVVVDPFHIEYDPCKIPLKISLKLNGNGEWKVVNFQTHAE</sequence>
<accession>A0A1D7V455</accession>
<keyword evidence="3" id="KW-1185">Reference proteome</keyword>
<dbReference type="EMBL" id="CP015218">
    <property type="protein sequence ID" value="AOP36620.1"/>
    <property type="molecule type" value="Genomic_DNA"/>
</dbReference>
<keyword evidence="1" id="KW-0812">Transmembrane</keyword>
<evidence type="ECO:0000313" key="2">
    <source>
        <dbReference type="EMBL" id="AOP36620.1"/>
    </source>
</evidence>
<dbReference type="AlphaFoldDB" id="A0A1D7V455"/>
<name>A0A1D7V455_9LEPT</name>
<evidence type="ECO:0000313" key="3">
    <source>
        <dbReference type="Proteomes" id="UP000094197"/>
    </source>
</evidence>
<reference evidence="2 3" key="1">
    <citation type="submission" date="2016-04" db="EMBL/GenBank/DDBJ databases">
        <title>Complete genome seqeunce of Leptospira alstonii serovar Room22.</title>
        <authorList>
            <person name="Nally J.E."/>
            <person name="Bayles D.O."/>
            <person name="Hurley D."/>
            <person name="Fanning S."/>
            <person name="McMahon B.J."/>
            <person name="Arent Z."/>
        </authorList>
    </citation>
    <scope>NUCLEOTIDE SEQUENCE [LARGE SCALE GENOMIC DNA]</scope>
    <source>
        <strain evidence="2 3">GWTS #1</strain>
    </source>
</reference>
<organism evidence="2 3">
    <name type="scientific">Leptospira tipperaryensis</name>
    <dbReference type="NCBI Taxonomy" id="2564040"/>
    <lineage>
        <taxon>Bacteria</taxon>
        <taxon>Pseudomonadati</taxon>
        <taxon>Spirochaetota</taxon>
        <taxon>Spirochaetia</taxon>
        <taxon>Leptospirales</taxon>
        <taxon>Leptospiraceae</taxon>
        <taxon>Leptospira</taxon>
    </lineage>
</organism>
<dbReference type="Proteomes" id="UP000094197">
    <property type="component" value="Chromosome 2"/>
</dbReference>
<dbReference type="KEGG" id="laj:A0128_19500"/>
<keyword evidence="1" id="KW-1133">Transmembrane helix</keyword>
<proteinExistence type="predicted"/>
<protein>
    <submittedName>
        <fullName evidence="2">Sugar:proton symporter</fullName>
    </submittedName>
</protein>